<accession>A0A3M7RN97</accession>
<dbReference type="AlphaFoldDB" id="A0A3M7RN97"/>
<sequence length="90" mass="10396">MSSPLIFRNDKEVCELARTINFEMSTLEFPRRIILFETFGIKLGAQEAKRLLYLKIVEILAKKLKFAVGETCINEVISRLSSKFSVDFLH</sequence>
<dbReference type="Proteomes" id="UP000276133">
    <property type="component" value="Unassembled WGS sequence"/>
</dbReference>
<protein>
    <submittedName>
        <fullName evidence="1">Uncharacterized protein</fullName>
    </submittedName>
</protein>
<reference evidence="1 2" key="1">
    <citation type="journal article" date="2018" name="Sci. Rep.">
        <title>Genomic signatures of local adaptation to the degree of environmental predictability in rotifers.</title>
        <authorList>
            <person name="Franch-Gras L."/>
            <person name="Hahn C."/>
            <person name="Garcia-Roger E.M."/>
            <person name="Carmona M.J."/>
            <person name="Serra M."/>
            <person name="Gomez A."/>
        </authorList>
    </citation>
    <scope>NUCLEOTIDE SEQUENCE [LARGE SCALE GENOMIC DNA]</scope>
    <source>
        <strain evidence="1">HYR1</strain>
    </source>
</reference>
<name>A0A3M7RN97_BRAPC</name>
<evidence type="ECO:0000313" key="2">
    <source>
        <dbReference type="Proteomes" id="UP000276133"/>
    </source>
</evidence>
<evidence type="ECO:0000313" key="1">
    <source>
        <dbReference type="EMBL" id="RNA25011.1"/>
    </source>
</evidence>
<keyword evidence="2" id="KW-1185">Reference proteome</keyword>
<organism evidence="1 2">
    <name type="scientific">Brachionus plicatilis</name>
    <name type="common">Marine rotifer</name>
    <name type="synonym">Brachionus muelleri</name>
    <dbReference type="NCBI Taxonomy" id="10195"/>
    <lineage>
        <taxon>Eukaryota</taxon>
        <taxon>Metazoa</taxon>
        <taxon>Spiralia</taxon>
        <taxon>Gnathifera</taxon>
        <taxon>Rotifera</taxon>
        <taxon>Eurotatoria</taxon>
        <taxon>Monogononta</taxon>
        <taxon>Pseudotrocha</taxon>
        <taxon>Ploima</taxon>
        <taxon>Brachionidae</taxon>
        <taxon>Brachionus</taxon>
    </lineage>
</organism>
<proteinExistence type="predicted"/>
<comment type="caution">
    <text evidence="1">The sequence shown here is derived from an EMBL/GenBank/DDBJ whole genome shotgun (WGS) entry which is preliminary data.</text>
</comment>
<gene>
    <name evidence="1" type="ORF">BpHYR1_028984</name>
</gene>
<dbReference type="EMBL" id="REGN01002994">
    <property type="protein sequence ID" value="RNA25011.1"/>
    <property type="molecule type" value="Genomic_DNA"/>
</dbReference>